<organism evidence="3">
    <name type="scientific">viral metagenome</name>
    <dbReference type="NCBI Taxonomy" id="1070528"/>
    <lineage>
        <taxon>unclassified sequences</taxon>
        <taxon>metagenomes</taxon>
        <taxon>organismal metagenomes</taxon>
    </lineage>
</organism>
<dbReference type="PANTHER" id="PTHR45856">
    <property type="entry name" value="ALPHA/BETA-HYDROLASES SUPERFAMILY PROTEIN"/>
    <property type="match status" value="1"/>
</dbReference>
<dbReference type="EMBL" id="MN739095">
    <property type="protein sequence ID" value="QHS88335.1"/>
    <property type="molecule type" value="Genomic_DNA"/>
</dbReference>
<feature type="domain" description="Fungal lipase-type" evidence="2">
    <location>
        <begin position="214"/>
        <end position="362"/>
    </location>
</feature>
<dbReference type="PANTHER" id="PTHR45856:SF24">
    <property type="entry name" value="FUNGAL LIPASE-LIKE DOMAIN-CONTAINING PROTEIN"/>
    <property type="match status" value="1"/>
</dbReference>
<dbReference type="InterPro" id="IPR002921">
    <property type="entry name" value="Fungal_lipase-type"/>
</dbReference>
<accession>A0A6C0B7V7</accession>
<dbReference type="Gene3D" id="3.40.50.1820">
    <property type="entry name" value="alpha/beta hydrolase"/>
    <property type="match status" value="1"/>
</dbReference>
<evidence type="ECO:0000256" key="1">
    <source>
        <dbReference type="SAM" id="MobiDB-lite"/>
    </source>
</evidence>
<name>A0A6C0B7V7_9ZZZZ</name>
<sequence>MGASSSILGQPSGQPTGQPSGQPTKPSITDSLLSSFKGAISSPTVSNSVKSAVPNSTIYPFDKKYGDVTILEFMTTVWSRLAYMKNTDFLAAYKLIFKDDVDITQWRDTTKKNTTNNITIKTLMERVSNDSSYLNNFIPFLPLAQKINVILGEDALVKKSGLFNNRTAEATNCDVSFNIPQPDSENIIFTSISTSNYSGCYVFADTRMPNVVGVAFRGTYSIKAAGSYMQPKYIVLKSIIDKGNIKVITGIYKIMIEMVHTILNTIEDVKEQLRKKTNSDKEIKLIVTGHSLGGALATLFSYVYMKTTSIKKDKLCCISVGAPRVFNKDAAIDFCNMCTTQKLFEYKRLKTTNDPVTIMPFAAVTEYQHPCSDKSQVKIRQEVFRDCFPQVSNSFSKRCLPKKFAMTSNYDLPLNCTQKNKSWYSSSFNFPLAISYHCMYLGILFAGALDPYLYLKSNTKKQDPVEINRFNNHKDTACKLCCYDGTYLKVVYFNLTYFRKQNGAFLEDVYVTKENYAAIKQKLKGTASGMDINGLVPESNAIESTNPEPLNPVNKSSPNTGTNVEEIELTSLSKAPAVESPTTVDEAAPEVDTTLEAIADLPEAEEALAEATVDEAPITVDEAAQEAPAVDAKLEAIADLPAAEAAAEAAVDEATVDEEEKTGMVGGGVEQFPKPNVTEEFLLKVETVVQIPPVEDPNEVMTEQEIAIIQNTSQTSPENAEKEGKKQDIEEGQTGGTKHKKKKRKKTRKRKIKLYL</sequence>
<reference evidence="3" key="1">
    <citation type="journal article" date="2020" name="Nature">
        <title>Giant virus diversity and host interactions through global metagenomics.</title>
        <authorList>
            <person name="Schulz F."/>
            <person name="Roux S."/>
            <person name="Paez-Espino D."/>
            <person name="Jungbluth S."/>
            <person name="Walsh D.A."/>
            <person name="Denef V.J."/>
            <person name="McMahon K.D."/>
            <person name="Konstantinidis K.T."/>
            <person name="Eloe-Fadrosh E.A."/>
            <person name="Kyrpides N.C."/>
            <person name="Woyke T."/>
        </authorList>
    </citation>
    <scope>NUCLEOTIDE SEQUENCE</scope>
    <source>
        <strain evidence="3">GVMAG-M-3300010158-55</strain>
    </source>
</reference>
<protein>
    <recommendedName>
        <fullName evidence="2">Fungal lipase-type domain-containing protein</fullName>
    </recommendedName>
</protein>
<feature type="region of interest" description="Disordered" evidence="1">
    <location>
        <begin position="702"/>
        <end position="756"/>
    </location>
</feature>
<feature type="compositionally biased region" description="Basic and acidic residues" evidence="1">
    <location>
        <begin position="719"/>
        <end position="729"/>
    </location>
</feature>
<dbReference type="Pfam" id="PF01764">
    <property type="entry name" value="Lipase_3"/>
    <property type="match status" value="1"/>
</dbReference>
<dbReference type="AlphaFoldDB" id="A0A6C0B7V7"/>
<feature type="compositionally biased region" description="Polar residues" evidence="1">
    <location>
        <begin position="709"/>
        <end position="718"/>
    </location>
</feature>
<dbReference type="GO" id="GO:0006629">
    <property type="term" value="P:lipid metabolic process"/>
    <property type="evidence" value="ECO:0007669"/>
    <property type="project" value="InterPro"/>
</dbReference>
<dbReference type="SUPFAM" id="SSF53474">
    <property type="entry name" value="alpha/beta-Hydrolases"/>
    <property type="match status" value="1"/>
</dbReference>
<feature type="region of interest" description="Disordered" evidence="1">
    <location>
        <begin position="1"/>
        <end position="28"/>
    </location>
</feature>
<feature type="compositionally biased region" description="Basic residues" evidence="1">
    <location>
        <begin position="737"/>
        <end position="756"/>
    </location>
</feature>
<evidence type="ECO:0000259" key="2">
    <source>
        <dbReference type="Pfam" id="PF01764"/>
    </source>
</evidence>
<dbReference type="InterPro" id="IPR029058">
    <property type="entry name" value="AB_hydrolase_fold"/>
</dbReference>
<dbReference type="CDD" id="cd00519">
    <property type="entry name" value="Lipase_3"/>
    <property type="match status" value="1"/>
</dbReference>
<evidence type="ECO:0000313" key="3">
    <source>
        <dbReference type="EMBL" id="QHS88335.1"/>
    </source>
</evidence>
<dbReference type="InterPro" id="IPR051218">
    <property type="entry name" value="Sec_MonoDiacylglyc_Lipase"/>
</dbReference>
<proteinExistence type="predicted"/>